<sequence>MVKKNWIKGILLAIVVGSLLFINHNYINIRPEGIREWILSFGIFSPIIYVALYTIRPLILFPASILSLAAGLAFGALWGTVYTIIGATLGAVVAFLVAKKFGKNITRNKTSNVRVQKIQSQMEVNGFFYVLLLRLIPLFNFDLISYLAGLSKVKLSHFVVATVIGIIPGTFAYNFLGSSFVGDNKSVIIFAVVVFILISVLPLILSKKVRSKLGFAKTQEKR</sequence>
<organism evidence="8 9">
    <name type="scientific">Sutcliffiella horikoshii</name>
    <dbReference type="NCBI Taxonomy" id="79883"/>
    <lineage>
        <taxon>Bacteria</taxon>
        <taxon>Bacillati</taxon>
        <taxon>Bacillota</taxon>
        <taxon>Bacilli</taxon>
        <taxon>Bacillales</taxon>
        <taxon>Bacillaceae</taxon>
        <taxon>Sutcliffiella</taxon>
    </lineage>
</organism>
<evidence type="ECO:0000256" key="4">
    <source>
        <dbReference type="ARBA" id="ARBA00022989"/>
    </source>
</evidence>
<feature type="transmembrane region" description="Helical" evidence="6">
    <location>
        <begin position="127"/>
        <end position="149"/>
    </location>
</feature>
<feature type="transmembrane region" description="Helical" evidence="6">
    <location>
        <begin position="6"/>
        <end position="26"/>
    </location>
</feature>
<feature type="transmembrane region" description="Helical" evidence="6">
    <location>
        <begin position="38"/>
        <end position="59"/>
    </location>
</feature>
<feature type="transmembrane region" description="Helical" evidence="6">
    <location>
        <begin position="65"/>
        <end position="98"/>
    </location>
</feature>
<evidence type="ECO:0000256" key="2">
    <source>
        <dbReference type="ARBA" id="ARBA00022475"/>
    </source>
</evidence>
<evidence type="ECO:0000313" key="8">
    <source>
        <dbReference type="EMBL" id="TYS71978.1"/>
    </source>
</evidence>
<dbReference type="PANTHER" id="PTHR12677">
    <property type="entry name" value="GOLGI APPARATUS MEMBRANE PROTEIN TVP38-RELATED"/>
    <property type="match status" value="1"/>
</dbReference>
<comment type="subcellular location">
    <subcellularLocation>
        <location evidence="1 6">Cell membrane</location>
        <topology evidence="1 6">Multi-pass membrane protein</topology>
    </subcellularLocation>
</comment>
<evidence type="ECO:0000259" key="7">
    <source>
        <dbReference type="Pfam" id="PF09335"/>
    </source>
</evidence>
<evidence type="ECO:0000256" key="6">
    <source>
        <dbReference type="RuleBase" id="RU366058"/>
    </source>
</evidence>
<name>A0A5D4TB82_9BACI</name>
<evidence type="ECO:0000256" key="3">
    <source>
        <dbReference type="ARBA" id="ARBA00022692"/>
    </source>
</evidence>
<comment type="similarity">
    <text evidence="6">Belongs to the TVP38/TMEM64 family.</text>
</comment>
<protein>
    <recommendedName>
        <fullName evidence="6">TVP38/TMEM64 family membrane protein</fullName>
    </recommendedName>
</protein>
<keyword evidence="5 6" id="KW-0472">Membrane</keyword>
<dbReference type="InterPro" id="IPR032816">
    <property type="entry name" value="VTT_dom"/>
</dbReference>
<dbReference type="PANTHER" id="PTHR12677:SF59">
    <property type="entry name" value="GOLGI APPARATUS MEMBRANE PROTEIN TVP38-RELATED"/>
    <property type="match status" value="1"/>
</dbReference>
<dbReference type="Pfam" id="PF09335">
    <property type="entry name" value="VTT_dom"/>
    <property type="match status" value="1"/>
</dbReference>
<dbReference type="InterPro" id="IPR015414">
    <property type="entry name" value="TMEM64"/>
</dbReference>
<dbReference type="Proteomes" id="UP000324517">
    <property type="component" value="Unassembled WGS sequence"/>
</dbReference>
<keyword evidence="4 6" id="KW-1133">Transmembrane helix</keyword>
<dbReference type="OrthoDB" id="9812980at2"/>
<dbReference type="EMBL" id="VTET01000005">
    <property type="protein sequence ID" value="TYS71978.1"/>
    <property type="molecule type" value="Genomic_DNA"/>
</dbReference>
<evidence type="ECO:0000256" key="5">
    <source>
        <dbReference type="ARBA" id="ARBA00023136"/>
    </source>
</evidence>
<dbReference type="RefSeq" id="WP_148979589.1">
    <property type="nucleotide sequence ID" value="NZ_JBNILM010000007.1"/>
</dbReference>
<feature type="domain" description="VTT" evidence="7">
    <location>
        <begin position="61"/>
        <end position="178"/>
    </location>
</feature>
<dbReference type="AlphaFoldDB" id="A0A5D4TB82"/>
<dbReference type="GO" id="GO:0005886">
    <property type="term" value="C:plasma membrane"/>
    <property type="evidence" value="ECO:0007669"/>
    <property type="project" value="UniProtKB-SubCell"/>
</dbReference>
<reference evidence="8 9" key="1">
    <citation type="submission" date="2019-08" db="EMBL/GenBank/DDBJ databases">
        <title>Bacillus genomes from the desert of Cuatro Cienegas, Coahuila.</title>
        <authorList>
            <person name="Olmedo-Alvarez G."/>
        </authorList>
    </citation>
    <scope>NUCLEOTIDE SEQUENCE [LARGE SCALE GENOMIC DNA]</scope>
    <source>
        <strain evidence="8 9">CH98b_3T</strain>
    </source>
</reference>
<gene>
    <name evidence="8" type="ORF">FZC75_12570</name>
</gene>
<feature type="transmembrane region" description="Helical" evidence="6">
    <location>
        <begin position="187"/>
        <end position="205"/>
    </location>
</feature>
<evidence type="ECO:0000313" key="9">
    <source>
        <dbReference type="Proteomes" id="UP000324517"/>
    </source>
</evidence>
<comment type="caution">
    <text evidence="8">The sequence shown here is derived from an EMBL/GenBank/DDBJ whole genome shotgun (WGS) entry which is preliminary data.</text>
</comment>
<feature type="transmembrane region" description="Helical" evidence="6">
    <location>
        <begin position="155"/>
        <end position="175"/>
    </location>
</feature>
<proteinExistence type="inferred from homology"/>
<accession>A0A5D4TB82</accession>
<keyword evidence="2 6" id="KW-1003">Cell membrane</keyword>
<keyword evidence="3 6" id="KW-0812">Transmembrane</keyword>
<evidence type="ECO:0000256" key="1">
    <source>
        <dbReference type="ARBA" id="ARBA00004651"/>
    </source>
</evidence>